<comment type="caution">
    <text evidence="1">The sequence shown here is derived from an EMBL/GenBank/DDBJ whole genome shotgun (WGS) entry which is preliminary data.</text>
</comment>
<dbReference type="PANTHER" id="PTHR46704">
    <property type="entry name" value="CXC DOMAIN-CONTAINING PROTEIN-RELATED"/>
    <property type="match status" value="1"/>
</dbReference>
<evidence type="ECO:0000313" key="1">
    <source>
        <dbReference type="EMBL" id="KAJ8317815.1"/>
    </source>
</evidence>
<keyword evidence="2" id="KW-1185">Reference proteome</keyword>
<gene>
    <name evidence="1" type="ORF">KUTeg_004635</name>
</gene>
<dbReference type="Proteomes" id="UP001217089">
    <property type="component" value="Unassembled WGS sequence"/>
</dbReference>
<dbReference type="EMBL" id="JARBDR010000223">
    <property type="protein sequence ID" value="KAJ8317815.1"/>
    <property type="molecule type" value="Genomic_DNA"/>
</dbReference>
<sequence length="225" mass="25403">MPKDKSIRTVLPLKLLADRAVSMNRAKETDLNFFKDMIEDDRCPEYNGYNTRLSREQGHTVKPGTRAVYLPLIDMAPSNPDTIMTALCQAQMISRSCGQDFTIFTADLQLYRVAVNVTWAYPERFGDVVLRLGGMHTLMSFVGSVGTLMASSGLEKLLESTFGGVAKMLSGKKFPQNVRALRLVAELLLRPILSEHVFQSMSELESFLDDLCRWKICQPKLRKDF</sequence>
<dbReference type="PANTHER" id="PTHR46704:SF1">
    <property type="entry name" value="TELOMERE LENGTH REGULATION PROTEIN TEL2 HOMOLOG"/>
    <property type="match status" value="1"/>
</dbReference>
<protein>
    <submittedName>
        <fullName evidence="1">Uncharacterized protein</fullName>
    </submittedName>
</protein>
<organism evidence="1 2">
    <name type="scientific">Tegillarca granosa</name>
    <name type="common">Malaysian cockle</name>
    <name type="synonym">Anadara granosa</name>
    <dbReference type="NCBI Taxonomy" id="220873"/>
    <lineage>
        <taxon>Eukaryota</taxon>
        <taxon>Metazoa</taxon>
        <taxon>Spiralia</taxon>
        <taxon>Lophotrochozoa</taxon>
        <taxon>Mollusca</taxon>
        <taxon>Bivalvia</taxon>
        <taxon>Autobranchia</taxon>
        <taxon>Pteriomorphia</taxon>
        <taxon>Arcoida</taxon>
        <taxon>Arcoidea</taxon>
        <taxon>Arcidae</taxon>
        <taxon>Tegillarca</taxon>
    </lineage>
</organism>
<reference evidence="1 2" key="1">
    <citation type="submission" date="2022-12" db="EMBL/GenBank/DDBJ databases">
        <title>Chromosome-level genome of Tegillarca granosa.</title>
        <authorList>
            <person name="Kim J."/>
        </authorList>
    </citation>
    <scope>NUCLEOTIDE SEQUENCE [LARGE SCALE GENOMIC DNA]</scope>
    <source>
        <strain evidence="1">Teg-2019</strain>
        <tissue evidence="1">Adductor muscle</tissue>
    </source>
</reference>
<evidence type="ECO:0000313" key="2">
    <source>
        <dbReference type="Proteomes" id="UP001217089"/>
    </source>
</evidence>
<accession>A0ABQ9FNI4</accession>
<name>A0ABQ9FNI4_TEGGR</name>
<proteinExistence type="predicted"/>